<proteinExistence type="predicted"/>
<evidence type="ECO:0000313" key="1">
    <source>
        <dbReference type="EMBL" id="SFL56042.1"/>
    </source>
</evidence>
<organism evidence="1 2">
    <name type="scientific">Nitrosomonas communis</name>
    <dbReference type="NCBI Taxonomy" id="44574"/>
    <lineage>
        <taxon>Bacteria</taxon>
        <taxon>Pseudomonadati</taxon>
        <taxon>Pseudomonadota</taxon>
        <taxon>Betaproteobacteria</taxon>
        <taxon>Nitrosomonadales</taxon>
        <taxon>Nitrosomonadaceae</taxon>
        <taxon>Nitrosomonas</taxon>
    </lineage>
</organism>
<dbReference type="Proteomes" id="UP000183287">
    <property type="component" value="Unassembled WGS sequence"/>
</dbReference>
<feature type="non-terminal residue" evidence="1">
    <location>
        <position position="50"/>
    </location>
</feature>
<name>A0A1I4INW3_9PROT</name>
<reference evidence="2" key="1">
    <citation type="submission" date="2016-10" db="EMBL/GenBank/DDBJ databases">
        <authorList>
            <person name="Varghese N."/>
            <person name="Submissions S."/>
        </authorList>
    </citation>
    <scope>NUCLEOTIDE SEQUENCE [LARGE SCALE GENOMIC DNA]</scope>
    <source>
        <strain evidence="2">Nm44</strain>
    </source>
</reference>
<sequence>MPGMGNGGLDILPWVECRVVHDNHASGQKFRQKVLRYPRIENVSGDIGYE</sequence>
<dbReference type="AlphaFoldDB" id="A0A1I4INW3"/>
<accession>A0A1I4INW3</accession>
<gene>
    <name evidence="1" type="ORF">SAMN05421863_10011</name>
</gene>
<keyword evidence="2" id="KW-1185">Reference proteome</keyword>
<protein>
    <submittedName>
        <fullName evidence="1">Uncharacterized protein</fullName>
    </submittedName>
</protein>
<dbReference type="EMBL" id="FOUB01000001">
    <property type="protein sequence ID" value="SFL56042.1"/>
    <property type="molecule type" value="Genomic_DNA"/>
</dbReference>
<evidence type="ECO:0000313" key="2">
    <source>
        <dbReference type="Proteomes" id="UP000183287"/>
    </source>
</evidence>